<keyword evidence="1" id="KW-1133">Transmembrane helix</keyword>
<gene>
    <name evidence="2" type="ORF">GR183_01710</name>
</gene>
<feature type="transmembrane region" description="Helical" evidence="1">
    <location>
        <begin position="51"/>
        <end position="73"/>
    </location>
</feature>
<proteinExistence type="predicted"/>
<accession>A0A7X3LR90</accession>
<keyword evidence="1" id="KW-0812">Transmembrane</keyword>
<dbReference type="RefSeq" id="WP_160773849.1">
    <property type="nucleotide sequence ID" value="NZ_WUMV01000001.1"/>
</dbReference>
<organism evidence="2 3">
    <name type="scientific">Stappia sediminis</name>
    <dbReference type="NCBI Taxonomy" id="2692190"/>
    <lineage>
        <taxon>Bacteria</taxon>
        <taxon>Pseudomonadati</taxon>
        <taxon>Pseudomonadota</taxon>
        <taxon>Alphaproteobacteria</taxon>
        <taxon>Hyphomicrobiales</taxon>
        <taxon>Stappiaceae</taxon>
        <taxon>Stappia</taxon>
    </lineage>
</organism>
<keyword evidence="3" id="KW-1185">Reference proteome</keyword>
<keyword evidence="1" id="KW-0472">Membrane</keyword>
<comment type="caution">
    <text evidence="2">The sequence shown here is derived from an EMBL/GenBank/DDBJ whole genome shotgun (WGS) entry which is preliminary data.</text>
</comment>
<reference evidence="2 3" key="1">
    <citation type="submission" date="2019-12" db="EMBL/GenBank/DDBJ databases">
        <authorList>
            <person name="Li M."/>
        </authorList>
    </citation>
    <scope>NUCLEOTIDE SEQUENCE [LARGE SCALE GENOMIC DNA]</scope>
    <source>
        <strain evidence="2 3">GBMRC 2046</strain>
    </source>
</reference>
<dbReference type="Proteomes" id="UP000433101">
    <property type="component" value="Unassembled WGS sequence"/>
</dbReference>
<name>A0A7X3LR90_9HYPH</name>
<protein>
    <submittedName>
        <fullName evidence="2">Uncharacterized protein</fullName>
    </submittedName>
</protein>
<evidence type="ECO:0000313" key="3">
    <source>
        <dbReference type="Proteomes" id="UP000433101"/>
    </source>
</evidence>
<dbReference type="AlphaFoldDB" id="A0A7X3LR90"/>
<dbReference type="EMBL" id="WUMV01000001">
    <property type="protein sequence ID" value="MXN63606.1"/>
    <property type="molecule type" value="Genomic_DNA"/>
</dbReference>
<sequence length="98" mass="11002">MSDGERISRLETHFEYIRKDLDDIKSDQREVLQRVRDLPSKGDLWAWKLQWTAIAVAAIAIIVGGIIGGLSWIKSDSAPVYVPTQELPHQSLDTNTGN</sequence>
<evidence type="ECO:0000256" key="1">
    <source>
        <dbReference type="SAM" id="Phobius"/>
    </source>
</evidence>
<evidence type="ECO:0000313" key="2">
    <source>
        <dbReference type="EMBL" id="MXN63606.1"/>
    </source>
</evidence>